<dbReference type="EMBL" id="JYON01000017">
    <property type="protein sequence ID" value="KJH70846.1"/>
    <property type="molecule type" value="Genomic_DNA"/>
</dbReference>
<dbReference type="Proteomes" id="UP000032452">
    <property type="component" value="Unassembled WGS sequence"/>
</dbReference>
<keyword evidence="2" id="KW-1185">Reference proteome</keyword>
<protein>
    <recommendedName>
        <fullName evidence="3">Outer membrane protein beta-barrel domain-containing protein</fullName>
    </recommendedName>
</protein>
<dbReference type="OrthoDB" id="530424at2"/>
<proteinExistence type="predicted"/>
<reference evidence="1 2" key="1">
    <citation type="submission" date="2015-02" db="EMBL/GenBank/DDBJ databases">
        <title>Draft genome of a novel marine cyanobacterium (Chroococcales) isolated from South Atlantic Ocean.</title>
        <authorList>
            <person name="Rigonato J."/>
            <person name="Alvarenga D.O."/>
            <person name="Branco L.H."/>
            <person name="Varani A.M."/>
            <person name="Brandini F.P."/>
            <person name="Fiore M.F."/>
        </authorList>
    </citation>
    <scope>NUCLEOTIDE SEQUENCE [LARGE SCALE GENOMIC DNA]</scope>
    <source>
        <strain evidence="1 2">CENA595</strain>
    </source>
</reference>
<dbReference type="PATRIC" id="fig|1618023.3.peg.175"/>
<evidence type="ECO:0000313" key="2">
    <source>
        <dbReference type="Proteomes" id="UP000032452"/>
    </source>
</evidence>
<sequence length="168" mass="17721">MKSDRLKYLVFGGLMPLFVYIYHSPATAKPAYGSYFGVSPAVSVTDSSQEEQSLGGAVGVRYKFLKLPISVRTQALIGGNTAIVPTVSYDLPLNWQTDAYVGAGFVLTSGDSLSPVGNQTSFAIQPGIDYVLPNSNTVIFGNAVIAVDGYKGNGGNAISIQGGIGWRF</sequence>
<name>A0A0D8ZUC9_9CYAN</name>
<dbReference type="STRING" id="1618023.UH38_15740"/>
<comment type="caution">
    <text evidence="1">The sequence shown here is derived from an EMBL/GenBank/DDBJ whole genome shotgun (WGS) entry which is preliminary data.</text>
</comment>
<evidence type="ECO:0008006" key="3">
    <source>
        <dbReference type="Google" id="ProtNLM"/>
    </source>
</evidence>
<dbReference type="RefSeq" id="WP_052672412.1">
    <property type="nucleotide sequence ID" value="NZ_CAWMDP010000003.1"/>
</dbReference>
<evidence type="ECO:0000313" key="1">
    <source>
        <dbReference type="EMBL" id="KJH70846.1"/>
    </source>
</evidence>
<gene>
    <name evidence="1" type="ORF">UH38_15740</name>
</gene>
<accession>A0A0D8ZUC9</accession>
<dbReference type="AlphaFoldDB" id="A0A0D8ZUC9"/>
<organism evidence="1 2">
    <name type="scientific">Aliterella atlantica CENA595</name>
    <dbReference type="NCBI Taxonomy" id="1618023"/>
    <lineage>
        <taxon>Bacteria</taxon>
        <taxon>Bacillati</taxon>
        <taxon>Cyanobacteriota</taxon>
        <taxon>Cyanophyceae</taxon>
        <taxon>Chroococcidiopsidales</taxon>
        <taxon>Aliterellaceae</taxon>
        <taxon>Aliterella</taxon>
    </lineage>
</organism>